<gene>
    <name evidence="1" type="ORF">OCBIM_22026363mg</name>
</gene>
<reference evidence="1" key="1">
    <citation type="submission" date="2015-07" db="EMBL/GenBank/DDBJ databases">
        <title>MeaNS - Measles Nucleotide Surveillance Program.</title>
        <authorList>
            <person name="Tran T."/>
            <person name="Druce J."/>
        </authorList>
    </citation>
    <scope>NUCLEOTIDE SEQUENCE</scope>
    <source>
        <strain evidence="1">UCB-OBI-ISO-001</strain>
        <tissue evidence="1">Gonad</tissue>
    </source>
</reference>
<name>A0A0L8IA66_OCTBM</name>
<organism evidence="1">
    <name type="scientific">Octopus bimaculoides</name>
    <name type="common">California two-spotted octopus</name>
    <dbReference type="NCBI Taxonomy" id="37653"/>
    <lineage>
        <taxon>Eukaryota</taxon>
        <taxon>Metazoa</taxon>
        <taxon>Spiralia</taxon>
        <taxon>Lophotrochozoa</taxon>
        <taxon>Mollusca</taxon>
        <taxon>Cephalopoda</taxon>
        <taxon>Coleoidea</taxon>
        <taxon>Octopodiformes</taxon>
        <taxon>Octopoda</taxon>
        <taxon>Incirrata</taxon>
        <taxon>Octopodidae</taxon>
        <taxon>Octopus</taxon>
    </lineage>
</organism>
<sequence length="49" mass="5630">MKINKKKVGVIIQRKNNKRALVRKKKRIFNPRGINILTIGGKLTDDNIS</sequence>
<dbReference type="EMBL" id="KQ416188">
    <property type="protein sequence ID" value="KOF98294.1"/>
    <property type="molecule type" value="Genomic_DNA"/>
</dbReference>
<proteinExistence type="predicted"/>
<protein>
    <submittedName>
        <fullName evidence="1">Uncharacterized protein</fullName>
    </submittedName>
</protein>
<dbReference type="AlphaFoldDB" id="A0A0L8IA66"/>
<evidence type="ECO:0000313" key="1">
    <source>
        <dbReference type="EMBL" id="KOF98294.1"/>
    </source>
</evidence>
<accession>A0A0L8IA66</accession>